<organism evidence="2 3">
    <name type="scientific">Rahnella sp. (strain Y9602)</name>
    <dbReference type="NCBI Taxonomy" id="2703885"/>
    <lineage>
        <taxon>Bacteria</taxon>
        <taxon>Pseudomonadati</taxon>
        <taxon>Pseudomonadota</taxon>
        <taxon>Gammaproteobacteria</taxon>
        <taxon>Enterobacterales</taxon>
        <taxon>Yersiniaceae</taxon>
        <taxon>Rahnella</taxon>
    </lineage>
</organism>
<feature type="transmembrane region" description="Helical" evidence="1">
    <location>
        <begin position="50"/>
        <end position="69"/>
    </location>
</feature>
<accession>A0ABW6CJK4</accession>
<name>A0ABW6CJK4_RAHSY</name>
<evidence type="ECO:0000313" key="3">
    <source>
        <dbReference type="Proteomes" id="UP001598201"/>
    </source>
</evidence>
<evidence type="ECO:0000256" key="1">
    <source>
        <dbReference type="SAM" id="Phobius"/>
    </source>
</evidence>
<protein>
    <submittedName>
        <fullName evidence="2">Uncharacterized protein</fullName>
    </submittedName>
</protein>
<reference evidence="2 3" key="1">
    <citation type="submission" date="2024-09" db="EMBL/GenBank/DDBJ databases">
        <title>Genomes of Rahnella.</title>
        <authorList>
            <person name="Mnguni F.C."/>
            <person name="Shin G.Y."/>
            <person name="Coutinho T."/>
        </authorList>
    </citation>
    <scope>NUCLEOTIDE SEQUENCE [LARGE SCALE GENOMIC DNA]</scope>
    <source>
        <strain evidence="2 3">20WA0057</strain>
    </source>
</reference>
<feature type="transmembrane region" description="Helical" evidence="1">
    <location>
        <begin position="12"/>
        <end position="38"/>
    </location>
</feature>
<dbReference type="Proteomes" id="UP001598201">
    <property type="component" value="Unassembled WGS sequence"/>
</dbReference>
<gene>
    <name evidence="2" type="ORF">ACFPK4_27690</name>
</gene>
<comment type="caution">
    <text evidence="2">The sequence shown here is derived from an EMBL/GenBank/DDBJ whole genome shotgun (WGS) entry which is preliminary data.</text>
</comment>
<dbReference type="EMBL" id="JBHUCJ010000223">
    <property type="protein sequence ID" value="MFD3227309.1"/>
    <property type="molecule type" value="Genomic_DNA"/>
</dbReference>
<evidence type="ECO:0000313" key="2">
    <source>
        <dbReference type="EMBL" id="MFD3227309.1"/>
    </source>
</evidence>
<dbReference type="RefSeq" id="WP_121020197.1">
    <property type="nucleotide sequence ID" value="NZ_CP093328.1"/>
</dbReference>
<keyword evidence="1" id="KW-0472">Membrane</keyword>
<proteinExistence type="predicted"/>
<keyword evidence="1" id="KW-1133">Transmembrane helix</keyword>
<keyword evidence="1" id="KW-0812">Transmembrane</keyword>
<keyword evidence="3" id="KW-1185">Reference proteome</keyword>
<sequence length="86" mass="9516">MLKKMTPYIFILIFLYITGSFFLLGLLARGVIGLIYTASLNISIEDVLKTLKMSAVAGIILSVGAFVFNRIDIYNASKKLPTEPDK</sequence>
<dbReference type="GeneID" id="95419494"/>